<gene>
    <name evidence="18" type="ORF">ACFSUF_01330</name>
</gene>
<dbReference type="EC" id="2.7.7.62" evidence="9"/>
<dbReference type="PIRSF" id="PIRSF006135">
    <property type="entry name" value="CobU"/>
    <property type="match status" value="1"/>
</dbReference>
<dbReference type="SUPFAM" id="SSF52540">
    <property type="entry name" value="P-loop containing nucleoside triphosphate hydrolases"/>
    <property type="match status" value="1"/>
</dbReference>
<evidence type="ECO:0000256" key="15">
    <source>
        <dbReference type="ARBA" id="ARBA00023134"/>
    </source>
</evidence>
<dbReference type="GO" id="GO:0016779">
    <property type="term" value="F:nucleotidyltransferase activity"/>
    <property type="evidence" value="ECO:0007669"/>
    <property type="project" value="UniProtKB-KW"/>
</dbReference>
<evidence type="ECO:0000256" key="14">
    <source>
        <dbReference type="ARBA" id="ARBA00022840"/>
    </source>
</evidence>
<dbReference type="Pfam" id="PF02283">
    <property type="entry name" value="CobU"/>
    <property type="match status" value="1"/>
</dbReference>
<dbReference type="CDD" id="cd00544">
    <property type="entry name" value="CobU"/>
    <property type="match status" value="1"/>
</dbReference>
<evidence type="ECO:0000256" key="16">
    <source>
        <dbReference type="ARBA" id="ARBA00029570"/>
    </source>
</evidence>
<evidence type="ECO:0000256" key="2">
    <source>
        <dbReference type="ARBA" id="ARBA00000711"/>
    </source>
</evidence>
<evidence type="ECO:0000256" key="1">
    <source>
        <dbReference type="ARBA" id="ARBA00000312"/>
    </source>
</evidence>
<comment type="catalytic activity">
    <reaction evidence="1">
        <text>adenosylcob(III)inamide + ATP = adenosylcob(III)inamide phosphate + ADP + H(+)</text>
        <dbReference type="Rhea" id="RHEA:15769"/>
        <dbReference type="ChEBI" id="CHEBI:2480"/>
        <dbReference type="ChEBI" id="CHEBI:15378"/>
        <dbReference type="ChEBI" id="CHEBI:30616"/>
        <dbReference type="ChEBI" id="CHEBI:58502"/>
        <dbReference type="ChEBI" id="CHEBI:456216"/>
        <dbReference type="EC" id="2.7.1.156"/>
    </reaction>
</comment>
<dbReference type="InterPro" id="IPR027417">
    <property type="entry name" value="P-loop_NTPase"/>
</dbReference>
<comment type="caution">
    <text evidence="18">The sequence shown here is derived from an EMBL/GenBank/DDBJ whole genome shotgun (WGS) entry which is preliminary data.</text>
</comment>
<evidence type="ECO:0000256" key="3">
    <source>
        <dbReference type="ARBA" id="ARBA00001522"/>
    </source>
</evidence>
<dbReference type="Proteomes" id="UP001597541">
    <property type="component" value="Unassembled WGS sequence"/>
</dbReference>
<keyword evidence="19" id="KW-1185">Reference proteome</keyword>
<keyword evidence="13 18" id="KW-0418">Kinase</keyword>
<dbReference type="RefSeq" id="WP_377599345.1">
    <property type="nucleotide sequence ID" value="NZ_JBHUME010000002.1"/>
</dbReference>
<evidence type="ECO:0000256" key="17">
    <source>
        <dbReference type="ARBA" id="ARBA00030571"/>
    </source>
</evidence>
<keyword evidence="12" id="KW-0547">Nucleotide-binding</keyword>
<dbReference type="PANTHER" id="PTHR34848">
    <property type="match status" value="1"/>
</dbReference>
<dbReference type="EMBL" id="JBHUME010000002">
    <property type="protein sequence ID" value="MFD2611061.1"/>
    <property type="molecule type" value="Genomic_DNA"/>
</dbReference>
<dbReference type="InterPro" id="IPR003203">
    <property type="entry name" value="CobU/CobP"/>
</dbReference>
<dbReference type="EC" id="2.7.1.156" evidence="8"/>
<evidence type="ECO:0000256" key="12">
    <source>
        <dbReference type="ARBA" id="ARBA00022741"/>
    </source>
</evidence>
<dbReference type="Gene3D" id="3.40.50.300">
    <property type="entry name" value="P-loop containing nucleotide triphosphate hydrolases"/>
    <property type="match status" value="1"/>
</dbReference>
<comment type="similarity">
    <text evidence="7">Belongs to the CobU/CobP family.</text>
</comment>
<evidence type="ECO:0000313" key="18">
    <source>
        <dbReference type="EMBL" id="MFD2611061.1"/>
    </source>
</evidence>
<evidence type="ECO:0000256" key="10">
    <source>
        <dbReference type="ARBA" id="ARBA00022573"/>
    </source>
</evidence>
<keyword evidence="15" id="KW-0342">GTP-binding</keyword>
<evidence type="ECO:0000256" key="13">
    <source>
        <dbReference type="ARBA" id="ARBA00022777"/>
    </source>
</evidence>
<sequence length="188" mass="20214">MKLIMISGGVRSGKSKFAEELATRCAAGSPVLYVATGRSYDAEMQQRIEAHQGRRPSHWGCIEAADSLVGSVRHYNAYSTVLVDTMSARIGNVLMSAPETKLRSQAITAAIQQEMQQWIVQLQTVTAAKEAKTETVIVVTDEAGLGGVAMTPLGRWFQDVVGDANQAVAAAADEVYFVVSGLPWRVKG</sequence>
<keyword evidence="14" id="KW-0067">ATP-binding</keyword>
<comment type="pathway">
    <text evidence="5">Cofactor biosynthesis; adenosylcobalamin biosynthesis; adenosylcobalamin from cob(II)yrinate a,c-diamide: step 6/7.</text>
</comment>
<name>A0ABW5P751_9BACL</name>
<evidence type="ECO:0000256" key="4">
    <source>
        <dbReference type="ARBA" id="ARBA00003889"/>
    </source>
</evidence>
<comment type="pathway">
    <text evidence="6">Cofactor biosynthesis; adenosylcobalamin biosynthesis; adenosylcobalamin from cob(II)yrinate a,c-diamide: step 5/7.</text>
</comment>
<dbReference type="PANTHER" id="PTHR34848:SF1">
    <property type="entry name" value="BIFUNCTIONAL ADENOSYLCOBALAMIN BIOSYNTHESIS PROTEIN COBU"/>
    <property type="match status" value="1"/>
</dbReference>
<comment type="catalytic activity">
    <reaction evidence="2">
        <text>adenosylcob(III)inamide phosphate + GTP + H(+) = adenosylcob(III)inamide-GDP + diphosphate</text>
        <dbReference type="Rhea" id="RHEA:22712"/>
        <dbReference type="ChEBI" id="CHEBI:15378"/>
        <dbReference type="ChEBI" id="CHEBI:33019"/>
        <dbReference type="ChEBI" id="CHEBI:37565"/>
        <dbReference type="ChEBI" id="CHEBI:58502"/>
        <dbReference type="ChEBI" id="CHEBI:60487"/>
        <dbReference type="EC" id="2.7.7.62"/>
    </reaction>
</comment>
<keyword evidence="11" id="KW-0808">Transferase</keyword>
<keyword evidence="18" id="KW-0548">Nucleotidyltransferase</keyword>
<evidence type="ECO:0000313" key="19">
    <source>
        <dbReference type="Proteomes" id="UP001597541"/>
    </source>
</evidence>
<keyword evidence="10" id="KW-0169">Cobalamin biosynthesis</keyword>
<evidence type="ECO:0000256" key="8">
    <source>
        <dbReference type="ARBA" id="ARBA00012016"/>
    </source>
</evidence>
<dbReference type="GO" id="GO:0016301">
    <property type="term" value="F:kinase activity"/>
    <property type="evidence" value="ECO:0007669"/>
    <property type="project" value="UniProtKB-KW"/>
</dbReference>
<accession>A0ABW5P751</accession>
<evidence type="ECO:0000256" key="11">
    <source>
        <dbReference type="ARBA" id="ARBA00022679"/>
    </source>
</evidence>
<evidence type="ECO:0000256" key="7">
    <source>
        <dbReference type="ARBA" id="ARBA00007490"/>
    </source>
</evidence>
<comment type="function">
    <text evidence="4">Catalyzes ATP-dependent phosphorylation of adenosylcobinamide and addition of GMP to adenosylcobinamide phosphate.</text>
</comment>
<organism evidence="18 19">
    <name type="scientific">Paenibacillus gansuensis</name>
    <dbReference type="NCBI Taxonomy" id="306542"/>
    <lineage>
        <taxon>Bacteria</taxon>
        <taxon>Bacillati</taxon>
        <taxon>Bacillota</taxon>
        <taxon>Bacilli</taxon>
        <taxon>Bacillales</taxon>
        <taxon>Paenibacillaceae</taxon>
        <taxon>Paenibacillus</taxon>
    </lineage>
</organism>
<protein>
    <recommendedName>
        <fullName evidence="16">Adenosylcobinamide kinase</fullName>
        <ecNumber evidence="8">2.7.1.156</ecNumber>
        <ecNumber evidence="9">2.7.7.62</ecNumber>
    </recommendedName>
    <alternativeName>
        <fullName evidence="17">Adenosylcobinamide-phosphate guanylyltransferase</fullName>
    </alternativeName>
</protein>
<reference evidence="19" key="1">
    <citation type="journal article" date="2019" name="Int. J. Syst. Evol. Microbiol.">
        <title>The Global Catalogue of Microorganisms (GCM) 10K type strain sequencing project: providing services to taxonomists for standard genome sequencing and annotation.</title>
        <authorList>
            <consortium name="The Broad Institute Genomics Platform"/>
            <consortium name="The Broad Institute Genome Sequencing Center for Infectious Disease"/>
            <person name="Wu L."/>
            <person name="Ma J."/>
        </authorList>
    </citation>
    <scope>NUCLEOTIDE SEQUENCE [LARGE SCALE GENOMIC DNA]</scope>
    <source>
        <strain evidence="19">KCTC 3950</strain>
    </source>
</reference>
<proteinExistence type="inferred from homology"/>
<evidence type="ECO:0000256" key="6">
    <source>
        <dbReference type="ARBA" id="ARBA00005159"/>
    </source>
</evidence>
<evidence type="ECO:0000256" key="5">
    <source>
        <dbReference type="ARBA" id="ARBA00004692"/>
    </source>
</evidence>
<comment type="catalytic activity">
    <reaction evidence="3">
        <text>adenosylcob(III)inamide + GTP = adenosylcob(III)inamide phosphate + GDP + H(+)</text>
        <dbReference type="Rhea" id="RHEA:15765"/>
        <dbReference type="ChEBI" id="CHEBI:2480"/>
        <dbReference type="ChEBI" id="CHEBI:15378"/>
        <dbReference type="ChEBI" id="CHEBI:37565"/>
        <dbReference type="ChEBI" id="CHEBI:58189"/>
        <dbReference type="ChEBI" id="CHEBI:58502"/>
        <dbReference type="EC" id="2.7.1.156"/>
    </reaction>
</comment>
<evidence type="ECO:0000256" key="9">
    <source>
        <dbReference type="ARBA" id="ARBA00012523"/>
    </source>
</evidence>